<keyword evidence="2" id="KW-1185">Reference proteome</keyword>
<evidence type="ECO:0000313" key="2">
    <source>
        <dbReference type="Proteomes" id="UP000789508"/>
    </source>
</evidence>
<gene>
    <name evidence="1" type="ORF">ALEPTO_LOCUS7767</name>
</gene>
<reference evidence="1" key="1">
    <citation type="submission" date="2021-06" db="EMBL/GenBank/DDBJ databases">
        <authorList>
            <person name="Kallberg Y."/>
            <person name="Tangrot J."/>
            <person name="Rosling A."/>
        </authorList>
    </citation>
    <scope>NUCLEOTIDE SEQUENCE</scope>
    <source>
        <strain evidence="1">FL130A</strain>
    </source>
</reference>
<dbReference type="OrthoDB" id="2407621at2759"/>
<evidence type="ECO:0000313" key="1">
    <source>
        <dbReference type="EMBL" id="CAG8592473.1"/>
    </source>
</evidence>
<name>A0A9N9CAV6_9GLOM</name>
<sequence>MTTEILEGSTMKGFIDPYFFTTPFELWKLCSFIDAHVGPGFLKKDCLYFYKEGLQNICKSSEFDDGQKTMAKKLIDTYKADKKKCAELLKLHENKITAHSVRSDMLQNRLKLLANTARSANSTLYTTFTQADVSVSCYKAPEKQITTYHDILPIGLNPFIIESSQERKHDLEDESNFEEEYDAVQTIVCEKSISWLVGGINIRDKLTEYQETGLPSTRPEYYDVILFTDKNQDMFLGTLEENTVMQMRNDMRRKDEGTKCDIEEKIKSFLNNVIVRDINKTKENLKLLKNVESFEEDFALIELMEDVNVLLEDMSERSFIVMVLAPILNKIFMKNKKSWYPKYGETCLKANAEDHNSQKADNERRSPGKKIDTIIVIKEDNEEFSVTEVSGPPNKNDWSHFIGDRLKIAKMLKTLINRFAKLRPGSDIRMVRLYGMQLYLCQVIIYEFQLKYSEIYTMEEMLKFPLPKTWKDMKNACESIIGFLRYERLLSESSTSIGDFLWTDGDGEAFQGMTTRMIHSPKSKRTNKKIRV</sequence>
<dbReference type="Proteomes" id="UP000789508">
    <property type="component" value="Unassembled WGS sequence"/>
</dbReference>
<proteinExistence type="predicted"/>
<organism evidence="1 2">
    <name type="scientific">Ambispora leptoticha</name>
    <dbReference type="NCBI Taxonomy" id="144679"/>
    <lineage>
        <taxon>Eukaryota</taxon>
        <taxon>Fungi</taxon>
        <taxon>Fungi incertae sedis</taxon>
        <taxon>Mucoromycota</taxon>
        <taxon>Glomeromycotina</taxon>
        <taxon>Glomeromycetes</taxon>
        <taxon>Archaeosporales</taxon>
        <taxon>Ambisporaceae</taxon>
        <taxon>Ambispora</taxon>
    </lineage>
</organism>
<accession>A0A9N9CAV6</accession>
<dbReference type="EMBL" id="CAJVPS010003648">
    <property type="protein sequence ID" value="CAG8592473.1"/>
    <property type="molecule type" value="Genomic_DNA"/>
</dbReference>
<protein>
    <submittedName>
        <fullName evidence="1">5054_t:CDS:1</fullName>
    </submittedName>
</protein>
<dbReference type="AlphaFoldDB" id="A0A9N9CAV6"/>
<comment type="caution">
    <text evidence="1">The sequence shown here is derived from an EMBL/GenBank/DDBJ whole genome shotgun (WGS) entry which is preliminary data.</text>
</comment>